<proteinExistence type="predicted"/>
<dbReference type="EMBL" id="PQFF01000042">
    <property type="protein sequence ID" value="RHZ86809.1"/>
    <property type="molecule type" value="Genomic_DNA"/>
</dbReference>
<dbReference type="PANTHER" id="PTHR47718">
    <property type="entry name" value="OS01G0519700 PROTEIN"/>
    <property type="match status" value="1"/>
</dbReference>
<evidence type="ECO:0008006" key="3">
    <source>
        <dbReference type="Google" id="ProtNLM"/>
    </source>
</evidence>
<evidence type="ECO:0000313" key="1">
    <source>
        <dbReference type="EMBL" id="RHZ86809.1"/>
    </source>
</evidence>
<comment type="caution">
    <text evidence="1">The sequence shown here is derived from an EMBL/GenBank/DDBJ whole genome shotgun (WGS) entry which is preliminary data.</text>
</comment>
<dbReference type="PANTHER" id="PTHR47718:SF17">
    <property type="entry name" value="PROTEIN FAR1-RELATED SEQUENCE 5-LIKE"/>
    <property type="match status" value="1"/>
</dbReference>
<gene>
    <name evidence="1" type="ORF">Glove_44g37</name>
</gene>
<sequence length="419" mass="49306">MYPLHCIYHISQNLMHNLKAPLGISYNDFAKDFYLCQNDLSPAGFDIQWSKLITTYPKVANYLNSELYSSKEKWAKTYITKFFTASISLTSRVESENSVIKNVLQGRPSLCELATILDPRLKDEAQYINHNKWYYANASAQLSGASAKCFSEIDRILKKYLTEEMLLRQRHEIIQSLYYHTIIETGESLDNKHVEEGYDTQQIHLTSLLEDLPPNDIIKTYKVQRWHCVNFVIILADRSHLCTCILLVNFGSGLVCRHFWHIFFIDNNAFFHVILIPRRWYNNEKMQDLLQNENCLSCLSLFQICHITKIHGYDVFGPEVRRTVQKRHDYRETFNLVRKAIRSAVEVGGESLYRLKKSLNDWLVEEQKLVEQKLHIKDNNKENFDPGQVENPIERWQKGRPPHQELYRGVLQRFTNDTY</sequence>
<name>A0A397JEQ4_9GLOM</name>
<accession>A0A397JEQ4</accession>
<dbReference type="STRING" id="1348612.A0A397JEQ4"/>
<organism evidence="1 2">
    <name type="scientific">Diversispora epigaea</name>
    <dbReference type="NCBI Taxonomy" id="1348612"/>
    <lineage>
        <taxon>Eukaryota</taxon>
        <taxon>Fungi</taxon>
        <taxon>Fungi incertae sedis</taxon>
        <taxon>Mucoromycota</taxon>
        <taxon>Glomeromycotina</taxon>
        <taxon>Glomeromycetes</taxon>
        <taxon>Diversisporales</taxon>
        <taxon>Diversisporaceae</taxon>
        <taxon>Diversispora</taxon>
    </lineage>
</organism>
<keyword evidence="2" id="KW-1185">Reference proteome</keyword>
<reference evidence="1 2" key="1">
    <citation type="submission" date="2018-08" db="EMBL/GenBank/DDBJ databases">
        <title>Genome and evolution of the arbuscular mycorrhizal fungus Diversispora epigaea (formerly Glomus versiforme) and its bacterial endosymbionts.</title>
        <authorList>
            <person name="Sun X."/>
            <person name="Fei Z."/>
            <person name="Harrison M."/>
        </authorList>
    </citation>
    <scope>NUCLEOTIDE SEQUENCE [LARGE SCALE GENOMIC DNA]</scope>
    <source>
        <strain evidence="1 2">IT104</strain>
    </source>
</reference>
<dbReference type="AlphaFoldDB" id="A0A397JEQ4"/>
<dbReference type="OrthoDB" id="2396460at2759"/>
<dbReference type="Proteomes" id="UP000266861">
    <property type="component" value="Unassembled WGS sequence"/>
</dbReference>
<protein>
    <recommendedName>
        <fullName evidence="3">SWIM-type domain-containing protein</fullName>
    </recommendedName>
</protein>
<evidence type="ECO:0000313" key="2">
    <source>
        <dbReference type="Proteomes" id="UP000266861"/>
    </source>
</evidence>